<sequence length="158" mass="17605">MFSGTLGIVHTLTAILALIFGTVVLLNKKGTAFHKKIGYAYVGSMVLVNGTAFGLYNLFGGFGLFHVLALISFITLIMGMIPAWLRKHIKHWYIIHLKVMGWSVVGLYAALAAEISTRFVPREYFMMTVVVSSLAIIASGGYWIYKVKRQEEQKLTTK</sequence>
<dbReference type="InterPro" id="IPR018750">
    <property type="entry name" value="DUF2306_membrane"/>
</dbReference>
<evidence type="ECO:0000256" key="1">
    <source>
        <dbReference type="SAM" id="Phobius"/>
    </source>
</evidence>
<evidence type="ECO:0008006" key="4">
    <source>
        <dbReference type="Google" id="ProtNLM"/>
    </source>
</evidence>
<keyword evidence="1" id="KW-0812">Transmembrane</keyword>
<reference evidence="2 3" key="1">
    <citation type="submission" date="2016-11" db="EMBL/GenBank/DDBJ databases">
        <title>Trade-off between light-utilization and light-protection in marine flavobacteria.</title>
        <authorList>
            <person name="Kumagai Y."/>
        </authorList>
    </citation>
    <scope>NUCLEOTIDE SEQUENCE [LARGE SCALE GENOMIC DNA]</scope>
    <source>
        <strain evidence="2 3">NBRC 107741</strain>
    </source>
</reference>
<protein>
    <recommendedName>
        <fullName evidence="4">DUF2306 domain-containing protein</fullName>
    </recommendedName>
</protein>
<feature type="transmembrane region" description="Helical" evidence="1">
    <location>
        <begin position="92"/>
        <end position="112"/>
    </location>
</feature>
<comment type="caution">
    <text evidence="2">The sequence shown here is derived from an EMBL/GenBank/DDBJ whole genome shotgun (WGS) entry which is preliminary data.</text>
</comment>
<keyword evidence="1" id="KW-1133">Transmembrane helix</keyword>
<keyword evidence="3" id="KW-1185">Reference proteome</keyword>
<keyword evidence="1" id="KW-0472">Membrane</keyword>
<proteinExistence type="predicted"/>
<feature type="transmembrane region" description="Helical" evidence="1">
    <location>
        <begin position="65"/>
        <end position="85"/>
    </location>
</feature>
<dbReference type="Proteomes" id="UP000239800">
    <property type="component" value="Unassembled WGS sequence"/>
</dbReference>
<name>A0A2S7KPY1_9FLAO</name>
<gene>
    <name evidence="2" type="ORF">BST85_06810</name>
</gene>
<accession>A0A2S7KPY1</accession>
<dbReference type="AlphaFoldDB" id="A0A2S7KPY1"/>
<feature type="transmembrane region" description="Helical" evidence="1">
    <location>
        <begin position="38"/>
        <end position="59"/>
    </location>
</feature>
<evidence type="ECO:0000313" key="2">
    <source>
        <dbReference type="EMBL" id="PQB04638.1"/>
    </source>
</evidence>
<dbReference type="EMBL" id="MQUB01000001">
    <property type="protein sequence ID" value="PQB04638.1"/>
    <property type="molecule type" value="Genomic_DNA"/>
</dbReference>
<feature type="transmembrane region" description="Helical" evidence="1">
    <location>
        <begin position="6"/>
        <end position="26"/>
    </location>
</feature>
<dbReference type="OrthoDB" id="6385003at2"/>
<feature type="transmembrane region" description="Helical" evidence="1">
    <location>
        <begin position="124"/>
        <end position="145"/>
    </location>
</feature>
<dbReference type="RefSeq" id="WP_104812566.1">
    <property type="nucleotide sequence ID" value="NZ_MQUB01000001.1"/>
</dbReference>
<dbReference type="Pfam" id="PF10067">
    <property type="entry name" value="DUF2306"/>
    <property type="match status" value="1"/>
</dbReference>
<evidence type="ECO:0000313" key="3">
    <source>
        <dbReference type="Proteomes" id="UP000239800"/>
    </source>
</evidence>
<organism evidence="2 3">
    <name type="scientific">Aureitalea marina</name>
    <dbReference type="NCBI Taxonomy" id="930804"/>
    <lineage>
        <taxon>Bacteria</taxon>
        <taxon>Pseudomonadati</taxon>
        <taxon>Bacteroidota</taxon>
        <taxon>Flavobacteriia</taxon>
        <taxon>Flavobacteriales</taxon>
        <taxon>Flavobacteriaceae</taxon>
        <taxon>Aureitalea</taxon>
    </lineage>
</organism>